<keyword evidence="3" id="KW-1185">Reference proteome</keyword>
<feature type="region of interest" description="Disordered" evidence="1">
    <location>
        <begin position="229"/>
        <end position="274"/>
    </location>
</feature>
<name>E5XMS9_SEGRC</name>
<dbReference type="HOGENOM" id="CLU_024744_0_0_11"/>
<evidence type="ECO:0000256" key="1">
    <source>
        <dbReference type="SAM" id="MobiDB-lite"/>
    </source>
</evidence>
<gene>
    <name evidence="2" type="ORF">HMPREF9336_00799</name>
</gene>
<comment type="caution">
    <text evidence="2">The sequence shown here is derived from an EMBL/GenBank/DDBJ whole genome shotgun (WGS) entry which is preliminary data.</text>
</comment>
<evidence type="ECO:0000313" key="3">
    <source>
        <dbReference type="Proteomes" id="UP000004816"/>
    </source>
</evidence>
<accession>E5XMS9</accession>
<feature type="compositionally biased region" description="Basic residues" evidence="1">
    <location>
        <begin position="481"/>
        <end position="491"/>
    </location>
</feature>
<dbReference type="Proteomes" id="UP000004816">
    <property type="component" value="Unassembled WGS sequence"/>
</dbReference>
<feature type="region of interest" description="Disordered" evidence="1">
    <location>
        <begin position="476"/>
        <end position="530"/>
    </location>
</feature>
<dbReference type="RefSeq" id="WP_007468051.1">
    <property type="nucleotide sequence ID" value="NZ_KI391954.1"/>
</dbReference>
<dbReference type="AlphaFoldDB" id="E5XMS9"/>
<organism evidence="2 3">
    <name type="scientific">Segniliparus rugosus (strain ATCC BAA-974 / DSM 45345 / CCUG 50838 / CIP 108380 / JCM 13579 / CDC 945)</name>
    <dbReference type="NCBI Taxonomy" id="679197"/>
    <lineage>
        <taxon>Bacteria</taxon>
        <taxon>Bacillati</taxon>
        <taxon>Actinomycetota</taxon>
        <taxon>Actinomycetes</taxon>
        <taxon>Mycobacteriales</taxon>
        <taxon>Segniliparaceae</taxon>
        <taxon>Segniliparus</taxon>
    </lineage>
</organism>
<protein>
    <submittedName>
        <fullName evidence="2">Uncharacterized protein</fullName>
    </submittedName>
</protein>
<reference evidence="2 3" key="1">
    <citation type="journal article" date="2011" name="Stand. Genomic Sci.">
        <title>High quality draft genome sequence of Segniliparus rugosus CDC 945(T)= (ATCC BAA-974(T)).</title>
        <authorList>
            <person name="Earl A.M."/>
            <person name="Desjardins C.A."/>
            <person name="Fitzgerald M.G."/>
            <person name="Arachchi H.M."/>
            <person name="Zeng Q."/>
            <person name="Mehta T."/>
            <person name="Griggs A."/>
            <person name="Birren B.W."/>
            <person name="Toney N.C."/>
            <person name="Carr J."/>
            <person name="Posey J."/>
            <person name="Butler W.R."/>
        </authorList>
    </citation>
    <scope>NUCLEOTIDE SEQUENCE [LARGE SCALE GENOMIC DNA]</scope>
    <source>
        <strain evidence="3">ATCC BAA-974 / DSM 45345 / CCUG 50838 / CIP 108380 / JCM 13579 / CDC 945</strain>
    </source>
</reference>
<dbReference type="EMBL" id="ACZI02000003">
    <property type="protein sequence ID" value="EFV14349.1"/>
    <property type="molecule type" value="Genomic_DNA"/>
</dbReference>
<sequence length="530" mass="56533">MSEIGSRPYPEPWGEVQKLVAEPVWLGVSEVELADLAQTLRAVADLERASGDEIHSHAGRLEDNHAGGGLDVGPEALRRDSAALHVHAERCERAAAILDEAALESREAKVDLSVLGAYAQSEQESWDVLLKQTANSRWVQKLAAKSLAKAQAAAKARADKAETFFAAKIREHDKLHEEEIVVGRVDLDEVDGPAAQPARNAAVEPQPEVAARPAEAQWREAADAGAFEHHNNAWPPQHEGRPSVDPAAATSAQSGSAVLEHDTSPAATEAQSADLAVPGEVVDVDLAEQADTATMGAAGSMTGQAFNLANAEEQYRSPGARGYHGDEGFFGDRRDGALAQDPKSRLARLAQWVKAQPGFVDGRGLAVSGEPRYALAMHLDSEGGEHVFLHSDIGPGLLLVPIPLGVWPGWEYTGDYNTRAGMLGHPDPVYSAKRLFEERQAAWAAHGLAYSLVGIATSYQIPEPESARRAVQPLNDALKGSRGRSPLHRGGGRPARGAGGRDRAPAPVHRPRALYSAGEDLRHPLGPPRA</sequence>
<feature type="region of interest" description="Disordered" evidence="1">
    <location>
        <begin position="191"/>
        <end position="216"/>
    </location>
</feature>
<evidence type="ECO:0000313" key="2">
    <source>
        <dbReference type="EMBL" id="EFV14349.1"/>
    </source>
</evidence>
<proteinExistence type="predicted"/>
<dbReference type="STRING" id="679197.HMPREF9336_00799"/>